<feature type="region of interest" description="Disordered" evidence="1">
    <location>
        <begin position="32"/>
        <end position="51"/>
    </location>
</feature>
<evidence type="ECO:0000256" key="2">
    <source>
        <dbReference type="SAM" id="Phobius"/>
    </source>
</evidence>
<reference evidence="3" key="1">
    <citation type="submission" date="2021-01" db="EMBL/GenBank/DDBJ databases">
        <authorList>
            <person name="Corre E."/>
            <person name="Pelletier E."/>
            <person name="Niang G."/>
            <person name="Scheremetjew M."/>
            <person name="Finn R."/>
            <person name="Kale V."/>
            <person name="Holt S."/>
            <person name="Cochrane G."/>
            <person name="Meng A."/>
            <person name="Brown T."/>
            <person name="Cohen L."/>
        </authorList>
    </citation>
    <scope>NUCLEOTIDE SEQUENCE</scope>
    <source>
        <strain evidence="3">CCMP2058</strain>
    </source>
</reference>
<name>A0A7S0GYH0_9EUKA</name>
<organism evidence="3">
    <name type="scientific">Amorphochlora amoebiformis</name>
    <dbReference type="NCBI Taxonomy" id="1561963"/>
    <lineage>
        <taxon>Eukaryota</taxon>
        <taxon>Sar</taxon>
        <taxon>Rhizaria</taxon>
        <taxon>Cercozoa</taxon>
        <taxon>Chlorarachniophyceae</taxon>
        <taxon>Amorphochlora</taxon>
    </lineage>
</organism>
<evidence type="ECO:0000256" key="1">
    <source>
        <dbReference type="SAM" id="MobiDB-lite"/>
    </source>
</evidence>
<keyword evidence="2" id="KW-0812">Transmembrane</keyword>
<dbReference type="AlphaFoldDB" id="A0A7S0GYH0"/>
<accession>A0A7S0GYH0</accession>
<keyword evidence="2" id="KW-1133">Transmembrane helix</keyword>
<feature type="compositionally biased region" description="Polar residues" evidence="1">
    <location>
        <begin position="32"/>
        <end position="42"/>
    </location>
</feature>
<evidence type="ECO:0000313" key="3">
    <source>
        <dbReference type="EMBL" id="CAD8448978.1"/>
    </source>
</evidence>
<gene>
    <name evidence="3" type="ORF">LAMO00422_LOCUS9797</name>
</gene>
<keyword evidence="2" id="KW-0472">Membrane</keyword>
<feature type="transmembrane region" description="Helical" evidence="2">
    <location>
        <begin position="119"/>
        <end position="137"/>
    </location>
</feature>
<dbReference type="EMBL" id="HBEM01014230">
    <property type="protein sequence ID" value="CAD8448978.1"/>
    <property type="molecule type" value="Transcribed_RNA"/>
</dbReference>
<sequence>MEQYTSDAAWDATALVSLPIRRLRRSLRYIRTQAQPDSSGQSPVACDGRRASDASSPIFMATSLPVLQSSRTVQSLLMGDGLRLRRAAVGLAAQSSPEFAISSRNEADSLSSSAEPSPGAILGLAFAFLLLLLLLVIL</sequence>
<protein>
    <submittedName>
        <fullName evidence="3">Uncharacterized protein</fullName>
    </submittedName>
</protein>
<proteinExistence type="predicted"/>